<gene>
    <name evidence="1" type="ORF">EZV62_013647</name>
</gene>
<evidence type="ECO:0000313" key="2">
    <source>
        <dbReference type="Proteomes" id="UP000323000"/>
    </source>
</evidence>
<name>A0A5C7HZY8_9ROSI</name>
<proteinExistence type="predicted"/>
<comment type="caution">
    <text evidence="1">The sequence shown here is derived from an EMBL/GenBank/DDBJ whole genome shotgun (WGS) entry which is preliminary data.</text>
</comment>
<organism evidence="1 2">
    <name type="scientific">Acer yangbiense</name>
    <dbReference type="NCBI Taxonomy" id="1000413"/>
    <lineage>
        <taxon>Eukaryota</taxon>
        <taxon>Viridiplantae</taxon>
        <taxon>Streptophyta</taxon>
        <taxon>Embryophyta</taxon>
        <taxon>Tracheophyta</taxon>
        <taxon>Spermatophyta</taxon>
        <taxon>Magnoliopsida</taxon>
        <taxon>eudicotyledons</taxon>
        <taxon>Gunneridae</taxon>
        <taxon>Pentapetalae</taxon>
        <taxon>rosids</taxon>
        <taxon>malvids</taxon>
        <taxon>Sapindales</taxon>
        <taxon>Sapindaceae</taxon>
        <taxon>Hippocastanoideae</taxon>
        <taxon>Acereae</taxon>
        <taxon>Acer</taxon>
    </lineage>
</organism>
<sequence length="87" mass="10037">MDSIMNGRHYVDLKVVDARSQEWILRYYTRHNGVPCRAPHFLNVPYPARHGTLRLAGLKGLGWYDFTALQLGSLNLFEKNVFKLAMS</sequence>
<accession>A0A5C7HZY8</accession>
<dbReference type="Proteomes" id="UP000323000">
    <property type="component" value="Chromosome 5"/>
</dbReference>
<reference evidence="2" key="1">
    <citation type="journal article" date="2019" name="Gigascience">
        <title>De novo genome assembly of the endangered Acer yangbiense, a plant species with extremely small populations endemic to Yunnan Province, China.</title>
        <authorList>
            <person name="Yang J."/>
            <person name="Wariss H.M."/>
            <person name="Tao L."/>
            <person name="Zhang R."/>
            <person name="Yun Q."/>
            <person name="Hollingsworth P."/>
            <person name="Dao Z."/>
            <person name="Luo G."/>
            <person name="Guo H."/>
            <person name="Ma Y."/>
            <person name="Sun W."/>
        </authorList>
    </citation>
    <scope>NUCLEOTIDE SEQUENCE [LARGE SCALE GENOMIC DNA]</scope>
    <source>
        <strain evidence="2">cv. Malutang</strain>
    </source>
</reference>
<dbReference type="EMBL" id="VAHF01000005">
    <property type="protein sequence ID" value="TXG62284.1"/>
    <property type="molecule type" value="Genomic_DNA"/>
</dbReference>
<evidence type="ECO:0000313" key="1">
    <source>
        <dbReference type="EMBL" id="TXG62284.1"/>
    </source>
</evidence>
<protein>
    <submittedName>
        <fullName evidence="1">Uncharacterized protein</fullName>
    </submittedName>
</protein>
<keyword evidence="2" id="KW-1185">Reference proteome</keyword>
<dbReference type="AlphaFoldDB" id="A0A5C7HZY8"/>